<sequence>MLPHHNACVVFAAFLISSFLFSFVGAISTAQHFGSNWRWICFPAPIDHVQHEQHHNCFAQTHFLTTYLWSARMLPNVCSVRVNIQLNNFYSDSSSPQASFISLVMNATTATSSATSATSGLSPEQKTIHPRFQGHQQSSYKVPRCLTQNRFRRQFHNLDMHSHTTTTQQ</sequence>
<keyword evidence="4" id="KW-1185">Reference proteome</keyword>
<dbReference type="EMBL" id="CYKH01000512">
    <property type="protein sequence ID" value="CUG03681.1"/>
    <property type="molecule type" value="Genomic_DNA"/>
</dbReference>
<dbReference type="VEuPathDB" id="TriTrypDB:BSAL_70205"/>
<evidence type="ECO:0000256" key="2">
    <source>
        <dbReference type="SAM" id="SignalP"/>
    </source>
</evidence>
<name>A0A0S4IYX7_BODSA</name>
<dbReference type="Proteomes" id="UP000051952">
    <property type="component" value="Unassembled WGS sequence"/>
</dbReference>
<proteinExistence type="predicted"/>
<evidence type="ECO:0000313" key="4">
    <source>
        <dbReference type="Proteomes" id="UP000051952"/>
    </source>
</evidence>
<protein>
    <submittedName>
        <fullName evidence="3">Membrane-associated protein, putative</fullName>
    </submittedName>
</protein>
<keyword evidence="2" id="KW-0732">Signal</keyword>
<feature type="region of interest" description="Disordered" evidence="1">
    <location>
        <begin position="114"/>
        <end position="134"/>
    </location>
</feature>
<evidence type="ECO:0000256" key="1">
    <source>
        <dbReference type="SAM" id="MobiDB-lite"/>
    </source>
</evidence>
<dbReference type="AlphaFoldDB" id="A0A0S4IYX7"/>
<evidence type="ECO:0000313" key="3">
    <source>
        <dbReference type="EMBL" id="CUG03681.1"/>
    </source>
</evidence>
<organism evidence="3 4">
    <name type="scientific">Bodo saltans</name>
    <name type="common">Flagellated protozoan</name>
    <dbReference type="NCBI Taxonomy" id="75058"/>
    <lineage>
        <taxon>Eukaryota</taxon>
        <taxon>Discoba</taxon>
        <taxon>Euglenozoa</taxon>
        <taxon>Kinetoplastea</taxon>
        <taxon>Metakinetoplastina</taxon>
        <taxon>Eubodonida</taxon>
        <taxon>Bodonidae</taxon>
        <taxon>Bodo</taxon>
    </lineage>
</organism>
<accession>A0A0S4IYX7</accession>
<feature type="signal peptide" evidence="2">
    <location>
        <begin position="1"/>
        <end position="26"/>
    </location>
</feature>
<gene>
    <name evidence="3" type="ORF">BSAL_70205</name>
</gene>
<reference evidence="4" key="1">
    <citation type="submission" date="2015-09" db="EMBL/GenBank/DDBJ databases">
        <authorList>
            <consortium name="Pathogen Informatics"/>
        </authorList>
    </citation>
    <scope>NUCLEOTIDE SEQUENCE [LARGE SCALE GENOMIC DNA]</scope>
    <source>
        <strain evidence="4">Lake Konstanz</strain>
    </source>
</reference>
<feature type="chain" id="PRO_5006621705" evidence="2">
    <location>
        <begin position="27"/>
        <end position="169"/>
    </location>
</feature>